<organism evidence="1 2">
    <name type="scientific">Blastomyces percursus</name>
    <dbReference type="NCBI Taxonomy" id="1658174"/>
    <lineage>
        <taxon>Eukaryota</taxon>
        <taxon>Fungi</taxon>
        <taxon>Dikarya</taxon>
        <taxon>Ascomycota</taxon>
        <taxon>Pezizomycotina</taxon>
        <taxon>Eurotiomycetes</taxon>
        <taxon>Eurotiomycetidae</taxon>
        <taxon>Onygenales</taxon>
        <taxon>Ajellomycetaceae</taxon>
        <taxon>Blastomyces</taxon>
    </lineage>
</organism>
<proteinExistence type="predicted"/>
<evidence type="ECO:0000313" key="2">
    <source>
        <dbReference type="Proteomes" id="UP000242791"/>
    </source>
</evidence>
<dbReference type="OrthoDB" id="4267316at2759"/>
<gene>
    <name evidence="1" type="ORF">ACJ73_06720</name>
</gene>
<dbReference type="VEuPathDB" id="FungiDB:ACJ73_06720"/>
<evidence type="ECO:0008006" key="3">
    <source>
        <dbReference type="Google" id="ProtNLM"/>
    </source>
</evidence>
<evidence type="ECO:0000313" key="1">
    <source>
        <dbReference type="EMBL" id="OJD21939.1"/>
    </source>
</evidence>
<accession>A0A1J9QP09</accession>
<keyword evidence="2" id="KW-1185">Reference proteome</keyword>
<dbReference type="Gene3D" id="1.10.510.10">
    <property type="entry name" value="Transferase(Phosphotransferase) domain 1"/>
    <property type="match status" value="1"/>
</dbReference>
<name>A0A1J9QP09_9EURO</name>
<comment type="caution">
    <text evidence="1">The sequence shown here is derived from an EMBL/GenBank/DDBJ whole genome shotgun (WGS) entry which is preliminary data.</text>
</comment>
<dbReference type="Proteomes" id="UP000242791">
    <property type="component" value="Unassembled WGS sequence"/>
</dbReference>
<dbReference type="AlphaFoldDB" id="A0A1J9QP09"/>
<protein>
    <recommendedName>
        <fullName evidence="3">Protein kinase domain-containing protein</fullName>
    </recommendedName>
</protein>
<dbReference type="InterPro" id="IPR011009">
    <property type="entry name" value="Kinase-like_dom_sf"/>
</dbReference>
<dbReference type="EMBL" id="LGTZ01001227">
    <property type="protein sequence ID" value="OJD21939.1"/>
    <property type="molecule type" value="Genomic_DNA"/>
</dbReference>
<reference evidence="1 2" key="1">
    <citation type="submission" date="2015-08" db="EMBL/GenBank/DDBJ databases">
        <title>Emmonsia species relationships and genome sequence.</title>
        <authorList>
            <person name="Cuomo C.A."/>
            <person name="Schwartz I.S."/>
            <person name="Kenyon C."/>
            <person name="De Hoog G.S."/>
            <person name="Govender N.P."/>
            <person name="Botha A."/>
            <person name="Moreno L."/>
            <person name="De Vries M."/>
            <person name="Munoz J.F."/>
            <person name="Stielow J.B."/>
        </authorList>
    </citation>
    <scope>NUCLEOTIDE SEQUENCE [LARGE SCALE GENOMIC DNA]</scope>
    <source>
        <strain evidence="1 2">EI222</strain>
    </source>
</reference>
<dbReference type="SUPFAM" id="SSF56112">
    <property type="entry name" value="Protein kinase-like (PK-like)"/>
    <property type="match status" value="1"/>
</dbReference>
<sequence length="216" mass="24357">MIVLSTQLLSRERPYTPLERCIRHFPLEGSDGSTTADLEIIDAIRTGDNHSAQLVTVQVKRDDADPFLCVDWDYSHEVATYKALSKLYGTIIPRYFGSFTLKWSVDNKTTRAVRLILIEIVTGTSMQQLKPTGFSQLQRQAIMKAVIDAETLLYTHNIRHGDMPPRNILVLNSTEASNGRRVVIVGFGKILCWENPISRGREISSLGRDFTFASLE</sequence>
<dbReference type="STRING" id="1658174.A0A1J9QP09"/>